<proteinExistence type="predicted"/>
<organism evidence="1 2">
    <name type="scientific">Ancylostoma ceylanicum</name>
    <dbReference type="NCBI Taxonomy" id="53326"/>
    <lineage>
        <taxon>Eukaryota</taxon>
        <taxon>Metazoa</taxon>
        <taxon>Ecdysozoa</taxon>
        <taxon>Nematoda</taxon>
        <taxon>Chromadorea</taxon>
        <taxon>Rhabditida</taxon>
        <taxon>Rhabditina</taxon>
        <taxon>Rhabditomorpha</taxon>
        <taxon>Strongyloidea</taxon>
        <taxon>Ancylostomatidae</taxon>
        <taxon>Ancylostomatinae</taxon>
        <taxon>Ancylostoma</taxon>
    </lineage>
</organism>
<evidence type="ECO:0000313" key="1">
    <source>
        <dbReference type="EMBL" id="EYC27260.1"/>
    </source>
</evidence>
<dbReference type="Proteomes" id="UP000024635">
    <property type="component" value="Unassembled WGS sequence"/>
</dbReference>
<dbReference type="AlphaFoldDB" id="A0A016VIK0"/>
<evidence type="ECO:0000313" key="2">
    <source>
        <dbReference type="Proteomes" id="UP000024635"/>
    </source>
</evidence>
<comment type="caution">
    <text evidence="1">The sequence shown here is derived from an EMBL/GenBank/DDBJ whole genome shotgun (WGS) entry which is preliminary data.</text>
</comment>
<accession>A0A016VIK0</accession>
<gene>
    <name evidence="1" type="primary">Acey_s0009.g616</name>
    <name evidence="1" type="ORF">Y032_0009g616</name>
</gene>
<name>A0A016VIK0_9BILA</name>
<sequence length="85" mass="10002">MCLLCLLRTVKKSCRHPRWRGDLPDRLQGRRWRETDVYRRPSFGAIECSEWNQPKAAVAPPTAFLTNNKPVIRRVCCYREVVTVE</sequence>
<reference evidence="2" key="1">
    <citation type="journal article" date="2015" name="Nat. Genet.">
        <title>The genome and transcriptome of the zoonotic hookworm Ancylostoma ceylanicum identify infection-specific gene families.</title>
        <authorList>
            <person name="Schwarz E.M."/>
            <person name="Hu Y."/>
            <person name="Antoshechkin I."/>
            <person name="Miller M.M."/>
            <person name="Sternberg P.W."/>
            <person name="Aroian R.V."/>
        </authorList>
    </citation>
    <scope>NUCLEOTIDE SEQUENCE</scope>
    <source>
        <strain evidence="2">HY135</strain>
    </source>
</reference>
<protein>
    <submittedName>
        <fullName evidence="1">Uncharacterized protein</fullName>
    </submittedName>
</protein>
<dbReference type="EMBL" id="JARK01001345">
    <property type="protein sequence ID" value="EYC27260.1"/>
    <property type="molecule type" value="Genomic_DNA"/>
</dbReference>
<keyword evidence="2" id="KW-1185">Reference proteome</keyword>